<proteinExistence type="inferred from homology"/>
<dbReference type="InterPro" id="IPR016167">
    <property type="entry name" value="FAD-bd_PCMH_sub1"/>
</dbReference>
<evidence type="ECO:0000313" key="7">
    <source>
        <dbReference type="Proteomes" id="UP000326565"/>
    </source>
</evidence>
<dbReference type="InterPro" id="IPR050416">
    <property type="entry name" value="FAD-linked_Oxidoreductase"/>
</dbReference>
<dbReference type="Pfam" id="PF08031">
    <property type="entry name" value="BBE"/>
    <property type="match status" value="1"/>
</dbReference>
<evidence type="ECO:0000256" key="1">
    <source>
        <dbReference type="ARBA" id="ARBA00005466"/>
    </source>
</evidence>
<dbReference type="GO" id="GO:0016491">
    <property type="term" value="F:oxidoreductase activity"/>
    <property type="evidence" value="ECO:0007669"/>
    <property type="project" value="UniProtKB-KW"/>
</dbReference>
<dbReference type="Gene3D" id="3.30.465.10">
    <property type="match status" value="1"/>
</dbReference>
<sequence>MTTSQITLNQTQNLGAQLQGHATVLSPGNEEFEGSLGRWSAIGYQRPGVVVRPRDAQGIARTVRFAKDHHLDLAVQGGGHSTHTASSSDGGILVDLGTMSRVSVDTGTQTVTVQGGATWADVSRETAKYKLAVVGGTVSQVGVGGLTLRGGYGYLAPQYGLVLDNLLAANVVTGEGTELKASTEENSDLFWAIRGAGPNVGIAEEFAFQAYPQSNLVWCGMRSYPSSEVPKVIEALNKALFHPRGKAAAQCILSLSPEDETTPVISTVLFFNGCEEEGRRHFAQLLELECMIDQVKMRPYSETNTILDPLVPPGGRKRLLGTQLATPVRPGFAMELMEHISLKLTNEPDLAKSSLEIDFFDLTQVCRTPHEETAFPARSRLLNAAFMLQWTDPNKDKDFLSWGASMQKLCEVELRSQGYTPNITASNFIGYTQADKLTAADMFNVNADRLLDIKRKYDPANVFNKLNPLDRSM</sequence>
<dbReference type="Proteomes" id="UP000326565">
    <property type="component" value="Unassembled WGS sequence"/>
</dbReference>
<dbReference type="AlphaFoldDB" id="A0A5N5X867"/>
<dbReference type="SUPFAM" id="SSF56176">
    <property type="entry name" value="FAD-binding/transporter-associated domain-like"/>
    <property type="match status" value="1"/>
</dbReference>
<dbReference type="PROSITE" id="PS51387">
    <property type="entry name" value="FAD_PCMH"/>
    <property type="match status" value="1"/>
</dbReference>
<dbReference type="PANTHER" id="PTHR42973:SF52">
    <property type="entry name" value="FAD BINDING DOMAIN PROTEIN (AFU_ORTHOLOGUE AFUA_2G00730)"/>
    <property type="match status" value="1"/>
</dbReference>
<evidence type="ECO:0000259" key="5">
    <source>
        <dbReference type="PROSITE" id="PS51387"/>
    </source>
</evidence>
<dbReference type="InterPro" id="IPR016166">
    <property type="entry name" value="FAD-bd_PCMH"/>
</dbReference>
<dbReference type="Gene3D" id="3.40.462.20">
    <property type="match status" value="1"/>
</dbReference>
<dbReference type="GO" id="GO:0071949">
    <property type="term" value="F:FAD binding"/>
    <property type="evidence" value="ECO:0007669"/>
    <property type="project" value="InterPro"/>
</dbReference>
<keyword evidence="2" id="KW-0285">Flavoprotein</keyword>
<dbReference type="InterPro" id="IPR012951">
    <property type="entry name" value="BBE"/>
</dbReference>
<evidence type="ECO:0000256" key="4">
    <source>
        <dbReference type="ARBA" id="ARBA00023002"/>
    </source>
</evidence>
<organism evidence="6 7">
    <name type="scientific">Aspergillus leporis</name>
    <dbReference type="NCBI Taxonomy" id="41062"/>
    <lineage>
        <taxon>Eukaryota</taxon>
        <taxon>Fungi</taxon>
        <taxon>Dikarya</taxon>
        <taxon>Ascomycota</taxon>
        <taxon>Pezizomycotina</taxon>
        <taxon>Eurotiomycetes</taxon>
        <taxon>Eurotiomycetidae</taxon>
        <taxon>Eurotiales</taxon>
        <taxon>Aspergillaceae</taxon>
        <taxon>Aspergillus</taxon>
        <taxon>Aspergillus subgen. Circumdati</taxon>
    </lineage>
</organism>
<protein>
    <submittedName>
        <fullName evidence="6">FAD binding domain protein</fullName>
    </submittedName>
</protein>
<keyword evidence="4" id="KW-0560">Oxidoreductase</keyword>
<dbReference type="Gene3D" id="3.30.43.10">
    <property type="entry name" value="Uridine Diphospho-n-acetylenolpyruvylglucosamine Reductase, domain 2"/>
    <property type="match status" value="1"/>
</dbReference>
<accession>A0A5N5X867</accession>
<dbReference type="InterPro" id="IPR036318">
    <property type="entry name" value="FAD-bd_PCMH-like_sf"/>
</dbReference>
<evidence type="ECO:0000256" key="3">
    <source>
        <dbReference type="ARBA" id="ARBA00022827"/>
    </source>
</evidence>
<evidence type="ECO:0000256" key="2">
    <source>
        <dbReference type="ARBA" id="ARBA00022630"/>
    </source>
</evidence>
<evidence type="ECO:0000313" key="6">
    <source>
        <dbReference type="EMBL" id="KAB8076951.1"/>
    </source>
</evidence>
<feature type="domain" description="FAD-binding PCMH-type" evidence="5">
    <location>
        <begin position="42"/>
        <end position="213"/>
    </location>
</feature>
<keyword evidence="3" id="KW-0274">FAD</keyword>
<dbReference type="Pfam" id="PF01565">
    <property type="entry name" value="FAD_binding_4"/>
    <property type="match status" value="1"/>
</dbReference>
<name>A0A5N5X867_9EURO</name>
<dbReference type="InterPro" id="IPR006094">
    <property type="entry name" value="Oxid_FAD_bind_N"/>
</dbReference>
<dbReference type="EMBL" id="ML732174">
    <property type="protein sequence ID" value="KAB8076951.1"/>
    <property type="molecule type" value="Genomic_DNA"/>
</dbReference>
<gene>
    <name evidence="6" type="ORF">BDV29DRAFT_154201</name>
</gene>
<comment type="similarity">
    <text evidence="1">Belongs to the oxygen-dependent FAD-linked oxidoreductase family.</text>
</comment>
<dbReference type="OrthoDB" id="415825at2759"/>
<reference evidence="6 7" key="1">
    <citation type="submission" date="2019-04" db="EMBL/GenBank/DDBJ databases">
        <title>Friends and foes A comparative genomics study of 23 Aspergillus species from section Flavi.</title>
        <authorList>
            <consortium name="DOE Joint Genome Institute"/>
            <person name="Kjaerbolling I."/>
            <person name="Vesth T."/>
            <person name="Frisvad J.C."/>
            <person name="Nybo J.L."/>
            <person name="Theobald S."/>
            <person name="Kildgaard S."/>
            <person name="Isbrandt T."/>
            <person name="Kuo A."/>
            <person name="Sato A."/>
            <person name="Lyhne E.K."/>
            <person name="Kogle M.E."/>
            <person name="Wiebenga A."/>
            <person name="Kun R.S."/>
            <person name="Lubbers R.J."/>
            <person name="Makela M.R."/>
            <person name="Barry K."/>
            <person name="Chovatia M."/>
            <person name="Clum A."/>
            <person name="Daum C."/>
            <person name="Haridas S."/>
            <person name="He G."/>
            <person name="LaButti K."/>
            <person name="Lipzen A."/>
            <person name="Mondo S."/>
            <person name="Riley R."/>
            <person name="Salamov A."/>
            <person name="Simmons B.A."/>
            <person name="Magnuson J.K."/>
            <person name="Henrissat B."/>
            <person name="Mortensen U.H."/>
            <person name="Larsen T.O."/>
            <person name="Devries R.P."/>
            <person name="Grigoriev I.V."/>
            <person name="Machida M."/>
            <person name="Baker S.E."/>
            <person name="Andersen M.R."/>
        </authorList>
    </citation>
    <scope>NUCLEOTIDE SEQUENCE [LARGE SCALE GENOMIC DNA]</scope>
    <source>
        <strain evidence="6 7">CBS 151.66</strain>
    </source>
</reference>
<dbReference type="InterPro" id="IPR016169">
    <property type="entry name" value="FAD-bd_PCMH_sub2"/>
</dbReference>
<dbReference type="PANTHER" id="PTHR42973">
    <property type="entry name" value="BINDING OXIDOREDUCTASE, PUTATIVE (AFU_ORTHOLOGUE AFUA_1G17690)-RELATED"/>
    <property type="match status" value="1"/>
</dbReference>
<keyword evidence="7" id="KW-1185">Reference proteome</keyword>